<proteinExistence type="predicted"/>
<feature type="region of interest" description="Disordered" evidence="1">
    <location>
        <begin position="311"/>
        <end position="386"/>
    </location>
</feature>
<feature type="compositionally biased region" description="Basic and acidic residues" evidence="1">
    <location>
        <begin position="166"/>
        <end position="175"/>
    </location>
</feature>
<feature type="region of interest" description="Disordered" evidence="1">
    <location>
        <begin position="161"/>
        <end position="295"/>
    </location>
</feature>
<protein>
    <submittedName>
        <fullName evidence="2">Uncharacterized protein</fullName>
    </submittedName>
</protein>
<feature type="compositionally biased region" description="Basic residues" evidence="1">
    <location>
        <begin position="270"/>
        <end position="280"/>
    </location>
</feature>
<comment type="caution">
    <text evidence="2">The sequence shown here is derived from an EMBL/GenBank/DDBJ whole genome shotgun (WGS) entry which is preliminary data.</text>
</comment>
<feature type="compositionally biased region" description="Basic and acidic residues" evidence="1">
    <location>
        <begin position="311"/>
        <end position="325"/>
    </location>
</feature>
<organism evidence="2 3">
    <name type="scientific">Protea cynaroides</name>
    <dbReference type="NCBI Taxonomy" id="273540"/>
    <lineage>
        <taxon>Eukaryota</taxon>
        <taxon>Viridiplantae</taxon>
        <taxon>Streptophyta</taxon>
        <taxon>Embryophyta</taxon>
        <taxon>Tracheophyta</taxon>
        <taxon>Spermatophyta</taxon>
        <taxon>Magnoliopsida</taxon>
        <taxon>Proteales</taxon>
        <taxon>Proteaceae</taxon>
        <taxon>Protea</taxon>
    </lineage>
</organism>
<feature type="region of interest" description="Disordered" evidence="1">
    <location>
        <begin position="27"/>
        <end position="135"/>
    </location>
</feature>
<feature type="compositionally biased region" description="Polar residues" evidence="1">
    <location>
        <begin position="197"/>
        <end position="211"/>
    </location>
</feature>
<name>A0A9Q0K862_9MAGN</name>
<dbReference type="OrthoDB" id="10624299at2759"/>
<feature type="compositionally biased region" description="Basic and acidic residues" evidence="1">
    <location>
        <begin position="27"/>
        <end position="105"/>
    </location>
</feature>
<feature type="compositionally biased region" description="Basic and acidic residues" evidence="1">
    <location>
        <begin position="183"/>
        <end position="192"/>
    </location>
</feature>
<gene>
    <name evidence="2" type="ORF">NE237_017496</name>
</gene>
<reference evidence="2" key="1">
    <citation type="journal article" date="2023" name="Plant J.">
        <title>The genome of the king protea, Protea cynaroides.</title>
        <authorList>
            <person name="Chang J."/>
            <person name="Duong T.A."/>
            <person name="Schoeman C."/>
            <person name="Ma X."/>
            <person name="Roodt D."/>
            <person name="Barker N."/>
            <person name="Li Z."/>
            <person name="Van de Peer Y."/>
            <person name="Mizrachi E."/>
        </authorList>
    </citation>
    <scope>NUCLEOTIDE SEQUENCE</scope>
    <source>
        <tissue evidence="2">Young leaves</tissue>
    </source>
</reference>
<evidence type="ECO:0000313" key="3">
    <source>
        <dbReference type="Proteomes" id="UP001141806"/>
    </source>
</evidence>
<sequence length="386" mass="44636">MMAEKKMFPSLPSNYVTLQQLQDRRLKEQLQRQKEKEEEEQRRKLLQEQRQKEKEEEEQRRKFLQEQRQKEKEEEEEQRRKLLQEQRLKEEQEKGRQQEEEERKLHQTQKPHAIEPKAYGRSNRGNPRNFSERKRWLHKEIGHEMQKGEGRFLALGIAADGGISDEGQKPDESKQHKGKKKTMTRETEEKPEAGVLEQSQAENGHEGNQISVEPKVENKRLNRRKKNKKKLEPKMKEEEAPTGIVEEEEPGNGHGQRNKVDWDEEPGTVRRIHGGIRQRNKGLSGKAAARASAVKKDNDNITATVVEKLEDLPVADHHQQKEDQNHGGSIAVRAGSGSHRGAPMIGRDRCSGHQPLMWVKKGETSDGSGIQKSSPDGLRPFRRSPH</sequence>
<feature type="compositionally biased region" description="Basic and acidic residues" evidence="1">
    <location>
        <begin position="230"/>
        <end position="239"/>
    </location>
</feature>
<keyword evidence="3" id="KW-1185">Reference proteome</keyword>
<dbReference type="EMBL" id="JAMYWD010000007">
    <property type="protein sequence ID" value="KAJ4965647.1"/>
    <property type="molecule type" value="Genomic_DNA"/>
</dbReference>
<evidence type="ECO:0000313" key="2">
    <source>
        <dbReference type="EMBL" id="KAJ4965647.1"/>
    </source>
</evidence>
<accession>A0A9Q0K862</accession>
<dbReference type="Proteomes" id="UP001141806">
    <property type="component" value="Unassembled WGS sequence"/>
</dbReference>
<evidence type="ECO:0000256" key="1">
    <source>
        <dbReference type="SAM" id="MobiDB-lite"/>
    </source>
</evidence>
<feature type="compositionally biased region" description="Polar residues" evidence="1">
    <location>
        <begin position="365"/>
        <end position="374"/>
    </location>
</feature>
<dbReference type="AlphaFoldDB" id="A0A9Q0K862"/>